<evidence type="ECO:0000256" key="1">
    <source>
        <dbReference type="ARBA" id="ARBA00004123"/>
    </source>
</evidence>
<dbReference type="InterPro" id="IPR049730">
    <property type="entry name" value="SNF2/RAD54-like_C"/>
</dbReference>
<evidence type="ECO:0000313" key="9">
    <source>
        <dbReference type="Proteomes" id="UP001237642"/>
    </source>
</evidence>
<feature type="domain" description="Helicase C-terminal" evidence="7">
    <location>
        <begin position="100"/>
        <end position="139"/>
    </location>
</feature>
<reference evidence="8" key="1">
    <citation type="submission" date="2023-02" db="EMBL/GenBank/DDBJ databases">
        <title>Genome of toxic invasive species Heracleum sosnowskyi carries increased number of genes despite the absence of recent whole-genome duplications.</title>
        <authorList>
            <person name="Schelkunov M."/>
            <person name="Shtratnikova V."/>
            <person name="Makarenko M."/>
            <person name="Klepikova A."/>
            <person name="Omelchenko D."/>
            <person name="Novikova G."/>
            <person name="Obukhova E."/>
            <person name="Bogdanov V."/>
            <person name="Penin A."/>
            <person name="Logacheva M."/>
        </authorList>
    </citation>
    <scope>NUCLEOTIDE SEQUENCE</scope>
    <source>
        <strain evidence="8">Hsosn_3</strain>
        <tissue evidence="8">Leaf</tissue>
    </source>
</reference>
<dbReference type="InterPro" id="IPR027417">
    <property type="entry name" value="P-loop_NTPase"/>
</dbReference>
<proteinExistence type="predicted"/>
<sequence length="155" mass="17482">MSSNDLKAGYLVLSYVISPVSVHPSLLPKHYFQEPQFSAYRDKLEKLEASPYLGAKTKFVVELYGLNEERCYIWIEILKQSSANLSSVLSMIRKAKCGSSIKACSEGINLVGASRVVLLDVVWNPSVERQAIRRACRIGQKKMVYIPSNRRRDGQ</sequence>
<keyword evidence="2" id="KW-0547">Nucleotide-binding</keyword>
<organism evidence="8 9">
    <name type="scientific">Heracleum sosnowskyi</name>
    <dbReference type="NCBI Taxonomy" id="360622"/>
    <lineage>
        <taxon>Eukaryota</taxon>
        <taxon>Viridiplantae</taxon>
        <taxon>Streptophyta</taxon>
        <taxon>Embryophyta</taxon>
        <taxon>Tracheophyta</taxon>
        <taxon>Spermatophyta</taxon>
        <taxon>Magnoliopsida</taxon>
        <taxon>eudicotyledons</taxon>
        <taxon>Gunneridae</taxon>
        <taxon>Pentapetalae</taxon>
        <taxon>asterids</taxon>
        <taxon>campanulids</taxon>
        <taxon>Apiales</taxon>
        <taxon>Apiaceae</taxon>
        <taxon>Apioideae</taxon>
        <taxon>apioid superclade</taxon>
        <taxon>Tordylieae</taxon>
        <taxon>Tordyliinae</taxon>
        <taxon>Heracleum</taxon>
    </lineage>
</organism>
<dbReference type="InterPro" id="IPR001650">
    <property type="entry name" value="Helicase_C-like"/>
</dbReference>
<dbReference type="Proteomes" id="UP001237642">
    <property type="component" value="Unassembled WGS sequence"/>
</dbReference>
<dbReference type="PANTHER" id="PTHR45821">
    <property type="entry name" value="SNF2 DOMAIN-CONTAINING PROTEIN CLASSY 2-RELATED"/>
    <property type="match status" value="1"/>
</dbReference>
<comment type="caution">
    <text evidence="8">The sequence shown here is derived from an EMBL/GenBank/DDBJ whole genome shotgun (WGS) entry which is preliminary data.</text>
</comment>
<dbReference type="AlphaFoldDB" id="A0AAD8GQ77"/>
<dbReference type="GO" id="GO:0080188">
    <property type="term" value="P:gene silencing by siRNA-directed DNA methylation"/>
    <property type="evidence" value="ECO:0007669"/>
    <property type="project" value="InterPro"/>
</dbReference>
<evidence type="ECO:0000313" key="8">
    <source>
        <dbReference type="EMBL" id="KAK1353047.1"/>
    </source>
</evidence>
<dbReference type="SUPFAM" id="SSF52540">
    <property type="entry name" value="P-loop containing nucleoside triphosphate hydrolases"/>
    <property type="match status" value="1"/>
</dbReference>
<dbReference type="Gene3D" id="3.40.50.300">
    <property type="entry name" value="P-loop containing nucleotide triphosphate hydrolases"/>
    <property type="match status" value="1"/>
</dbReference>
<keyword evidence="5" id="KW-0067">ATP-binding</keyword>
<dbReference type="InterPro" id="IPR044567">
    <property type="entry name" value="CLSY/DRD1"/>
</dbReference>
<keyword evidence="6" id="KW-0539">Nucleus</keyword>
<evidence type="ECO:0000256" key="5">
    <source>
        <dbReference type="ARBA" id="ARBA00022840"/>
    </source>
</evidence>
<evidence type="ECO:0000256" key="2">
    <source>
        <dbReference type="ARBA" id="ARBA00022741"/>
    </source>
</evidence>
<evidence type="ECO:0000256" key="6">
    <source>
        <dbReference type="ARBA" id="ARBA00023242"/>
    </source>
</evidence>
<keyword evidence="3" id="KW-0378">Hydrolase</keyword>
<gene>
    <name evidence="8" type="ORF">POM88_052885</name>
</gene>
<dbReference type="CDD" id="cd18793">
    <property type="entry name" value="SF2_C_SNF"/>
    <property type="match status" value="1"/>
</dbReference>
<keyword evidence="9" id="KW-1185">Reference proteome</keyword>
<reference evidence="8" key="2">
    <citation type="submission" date="2023-05" db="EMBL/GenBank/DDBJ databases">
        <authorList>
            <person name="Schelkunov M.I."/>
        </authorList>
    </citation>
    <scope>NUCLEOTIDE SEQUENCE</scope>
    <source>
        <strain evidence="8">Hsosn_3</strain>
        <tissue evidence="8">Leaf</tissue>
    </source>
</reference>
<comment type="subcellular location">
    <subcellularLocation>
        <location evidence="1">Nucleus</location>
    </subcellularLocation>
</comment>
<keyword evidence="4" id="KW-0347">Helicase</keyword>
<accession>A0AAD8GQ77</accession>
<dbReference type="Pfam" id="PF00271">
    <property type="entry name" value="Helicase_C"/>
    <property type="match status" value="1"/>
</dbReference>
<protein>
    <recommendedName>
        <fullName evidence="7">Helicase C-terminal domain-containing protein</fullName>
    </recommendedName>
</protein>
<dbReference type="GO" id="GO:0016787">
    <property type="term" value="F:hydrolase activity"/>
    <property type="evidence" value="ECO:0007669"/>
    <property type="project" value="UniProtKB-KW"/>
</dbReference>
<dbReference type="GO" id="GO:0005634">
    <property type="term" value="C:nucleus"/>
    <property type="evidence" value="ECO:0007669"/>
    <property type="project" value="UniProtKB-SubCell"/>
</dbReference>
<evidence type="ECO:0000256" key="3">
    <source>
        <dbReference type="ARBA" id="ARBA00022801"/>
    </source>
</evidence>
<dbReference type="EMBL" id="JAUIZM010000014">
    <property type="protein sequence ID" value="KAK1353047.1"/>
    <property type="molecule type" value="Genomic_DNA"/>
</dbReference>
<evidence type="ECO:0000259" key="7">
    <source>
        <dbReference type="Pfam" id="PF00271"/>
    </source>
</evidence>
<name>A0AAD8GQ77_9APIA</name>
<dbReference type="PANTHER" id="PTHR45821:SF5">
    <property type="entry name" value="SNF2 DOMAIN-CONTAINING PROTEIN CLASSY 4"/>
    <property type="match status" value="1"/>
</dbReference>
<evidence type="ECO:0000256" key="4">
    <source>
        <dbReference type="ARBA" id="ARBA00022806"/>
    </source>
</evidence>
<dbReference type="GO" id="GO:0004386">
    <property type="term" value="F:helicase activity"/>
    <property type="evidence" value="ECO:0007669"/>
    <property type="project" value="UniProtKB-KW"/>
</dbReference>
<dbReference type="GO" id="GO:0005524">
    <property type="term" value="F:ATP binding"/>
    <property type="evidence" value="ECO:0007669"/>
    <property type="project" value="UniProtKB-KW"/>
</dbReference>